<sequence>MALTETLDLLMFAAACLFLMAGFPVAFTLAGVALAFALIGYSFGVFDLSFFGALPSRIFGNAMTNDILIAVPLFVFMGVMLEKSKVAEELLETMGQLFGTVRGGLGISVTIVGALLAASTGIVGATVVTMGLLSLPTMLRRGYNPSLACGSICASGTLGQIIPPSIVLVILGDQISNAYSDAQRAIGNWSPDPVSVGDLFAGALLPGLMLVGMYILYQLLVAFINPKSSPPIPRDEGQIETIDFIKKILHALVPPVALIVSVLGSILSGVATPTEAAAVGAIGSLLLAGMRTQEMGLLEGAQEKSPFDFMDFGNRRPTIIATLSLLLMLVLISFFDLRLTKNEIETGDMIAIVIALFASAGLLWGILVSLGRVWRTNILKPIMRSTMEISSMVFVILIGASVFSLVFRGLGGDDMVHEFLSTMPGGTYGALVVVMLVMFVLGFFLDFIEITFVVVPIVAPILLQSDISPVWLGVMMAMNLQTSFLTPPFGFALFYLRGVAPKEVTTMQIYKGVIPFVIIQIIALLILAIFPELATWLPKVVFS</sequence>
<proteinExistence type="predicted"/>
<accession>A0ABT4LGD8</accession>
<keyword evidence="3 7" id="KW-0997">Cell inner membrane</keyword>
<evidence type="ECO:0000256" key="8">
    <source>
        <dbReference type="SAM" id="Phobius"/>
    </source>
</evidence>
<dbReference type="RefSeq" id="WP_269422385.1">
    <property type="nucleotide sequence ID" value="NZ_JAPWGY010000002.1"/>
</dbReference>
<comment type="function">
    <text evidence="7">Part of the tripartite ATP-independent periplasmic (TRAP) transport system.</text>
</comment>
<evidence type="ECO:0000256" key="7">
    <source>
        <dbReference type="RuleBase" id="RU369079"/>
    </source>
</evidence>
<dbReference type="InterPro" id="IPR004681">
    <property type="entry name" value="TRAP_DctM"/>
</dbReference>
<feature type="transmembrane region" description="Helical" evidence="8">
    <location>
        <begin position="104"/>
        <end position="135"/>
    </location>
</feature>
<comment type="caution">
    <text evidence="10">The sequence shown here is derived from an EMBL/GenBank/DDBJ whole genome shotgun (WGS) entry which is preliminary data.</text>
</comment>
<dbReference type="Pfam" id="PF06808">
    <property type="entry name" value="DctM"/>
    <property type="match status" value="1"/>
</dbReference>
<feature type="transmembrane region" description="Helical" evidence="8">
    <location>
        <begin position="430"/>
        <end position="463"/>
    </location>
</feature>
<evidence type="ECO:0000256" key="5">
    <source>
        <dbReference type="ARBA" id="ARBA00022989"/>
    </source>
</evidence>
<evidence type="ECO:0000256" key="6">
    <source>
        <dbReference type="ARBA" id="ARBA00023136"/>
    </source>
</evidence>
<keyword evidence="4 8" id="KW-0812">Transmembrane</keyword>
<reference evidence="10" key="1">
    <citation type="submission" date="2022-12" db="EMBL/GenBank/DDBJ databases">
        <title>Bacterial isolates from different developmental stages of Nematostella vectensis.</title>
        <authorList>
            <person name="Fraune S."/>
        </authorList>
    </citation>
    <scope>NUCLEOTIDE SEQUENCE</scope>
    <source>
        <strain evidence="10">G21630-S1</strain>
    </source>
</reference>
<keyword evidence="7" id="KW-0813">Transport</keyword>
<evidence type="ECO:0000256" key="4">
    <source>
        <dbReference type="ARBA" id="ARBA00022692"/>
    </source>
</evidence>
<feature type="transmembrane region" description="Helical" evidence="8">
    <location>
        <begin position="66"/>
        <end position="84"/>
    </location>
</feature>
<feature type="transmembrane region" description="Helical" evidence="8">
    <location>
        <begin position="7"/>
        <end position="27"/>
    </location>
</feature>
<evidence type="ECO:0000313" key="10">
    <source>
        <dbReference type="EMBL" id="MCZ4280174.1"/>
    </source>
</evidence>
<comment type="subcellular location">
    <subcellularLocation>
        <location evidence="1 7">Cell inner membrane</location>
        <topology evidence="1 7">Multi-pass membrane protein</topology>
    </subcellularLocation>
</comment>
<feature type="transmembrane region" description="Helical" evidence="8">
    <location>
        <begin position="199"/>
        <end position="224"/>
    </location>
</feature>
<protein>
    <submittedName>
        <fullName evidence="10">TRAP transporter large permease subunit</fullName>
    </submittedName>
</protein>
<keyword evidence="6 8" id="KW-0472">Membrane</keyword>
<organism evidence="10 11">
    <name type="scientific">Kiloniella laminariae</name>
    <dbReference type="NCBI Taxonomy" id="454162"/>
    <lineage>
        <taxon>Bacteria</taxon>
        <taxon>Pseudomonadati</taxon>
        <taxon>Pseudomonadota</taxon>
        <taxon>Alphaproteobacteria</taxon>
        <taxon>Rhodospirillales</taxon>
        <taxon>Kiloniellaceae</taxon>
        <taxon>Kiloniella</taxon>
    </lineage>
</organism>
<keyword evidence="2" id="KW-1003">Cell membrane</keyword>
<dbReference type="InterPro" id="IPR010656">
    <property type="entry name" value="DctM"/>
</dbReference>
<dbReference type="Proteomes" id="UP001069802">
    <property type="component" value="Unassembled WGS sequence"/>
</dbReference>
<evidence type="ECO:0000259" key="9">
    <source>
        <dbReference type="Pfam" id="PF06808"/>
    </source>
</evidence>
<evidence type="ECO:0000256" key="1">
    <source>
        <dbReference type="ARBA" id="ARBA00004429"/>
    </source>
</evidence>
<dbReference type="PANTHER" id="PTHR33362">
    <property type="entry name" value="SIALIC ACID TRAP TRANSPORTER PERMEASE PROTEIN SIAT-RELATED"/>
    <property type="match status" value="1"/>
</dbReference>
<feature type="transmembrane region" description="Helical" evidence="8">
    <location>
        <begin position="470"/>
        <end position="496"/>
    </location>
</feature>
<feature type="transmembrane region" description="Helical" evidence="8">
    <location>
        <begin position="391"/>
        <end position="410"/>
    </location>
</feature>
<evidence type="ECO:0000256" key="3">
    <source>
        <dbReference type="ARBA" id="ARBA00022519"/>
    </source>
</evidence>
<dbReference type="PANTHER" id="PTHR33362:SF7">
    <property type="entry name" value="SLL1103 PROTEIN"/>
    <property type="match status" value="1"/>
</dbReference>
<gene>
    <name evidence="10" type="ORF">O4H49_05270</name>
</gene>
<feature type="transmembrane region" description="Helical" evidence="8">
    <location>
        <begin position="349"/>
        <end position="370"/>
    </location>
</feature>
<feature type="domain" description="TRAP C4-dicarboxylate transport system permease DctM subunit" evidence="9">
    <location>
        <begin position="14"/>
        <end position="533"/>
    </location>
</feature>
<keyword evidence="11" id="KW-1185">Reference proteome</keyword>
<evidence type="ECO:0000313" key="11">
    <source>
        <dbReference type="Proteomes" id="UP001069802"/>
    </source>
</evidence>
<feature type="transmembrane region" description="Helical" evidence="8">
    <location>
        <begin position="319"/>
        <end position="337"/>
    </location>
</feature>
<dbReference type="EMBL" id="JAPWGY010000002">
    <property type="protein sequence ID" value="MCZ4280174.1"/>
    <property type="molecule type" value="Genomic_DNA"/>
</dbReference>
<evidence type="ECO:0000256" key="2">
    <source>
        <dbReference type="ARBA" id="ARBA00022475"/>
    </source>
</evidence>
<keyword evidence="5 8" id="KW-1133">Transmembrane helix</keyword>
<feature type="transmembrane region" description="Helical" evidence="8">
    <location>
        <begin position="508"/>
        <end position="530"/>
    </location>
</feature>
<name>A0ABT4LGD8_9PROT</name>
<feature type="transmembrane region" description="Helical" evidence="8">
    <location>
        <begin position="147"/>
        <end position="171"/>
    </location>
</feature>
<feature type="transmembrane region" description="Helical" evidence="8">
    <location>
        <begin position="33"/>
        <end position="54"/>
    </location>
</feature>